<evidence type="ECO:0000256" key="4">
    <source>
        <dbReference type="ARBA" id="ARBA00022695"/>
    </source>
</evidence>
<feature type="compositionally biased region" description="Polar residues" evidence="12">
    <location>
        <begin position="776"/>
        <end position="806"/>
    </location>
</feature>
<dbReference type="NCBIfam" id="NF005942">
    <property type="entry name" value="PRK07994.1"/>
    <property type="match status" value="1"/>
</dbReference>
<comment type="similarity">
    <text evidence="1">Belongs to the DnaX/STICHEL family.</text>
</comment>
<evidence type="ECO:0000256" key="5">
    <source>
        <dbReference type="ARBA" id="ARBA00022705"/>
    </source>
</evidence>
<feature type="compositionally biased region" description="Polar residues" evidence="12">
    <location>
        <begin position="853"/>
        <end position="871"/>
    </location>
</feature>
<feature type="compositionally biased region" description="Low complexity" evidence="12">
    <location>
        <begin position="911"/>
        <end position="924"/>
    </location>
</feature>
<feature type="compositionally biased region" description="Polar residues" evidence="12">
    <location>
        <begin position="563"/>
        <end position="583"/>
    </location>
</feature>
<feature type="compositionally biased region" description="Polar residues" evidence="12">
    <location>
        <begin position="661"/>
        <end position="670"/>
    </location>
</feature>
<dbReference type="GO" id="GO:0046872">
    <property type="term" value="F:metal ion binding"/>
    <property type="evidence" value="ECO:0007669"/>
    <property type="project" value="UniProtKB-KW"/>
</dbReference>
<feature type="compositionally biased region" description="Polar residues" evidence="12">
    <location>
        <begin position="926"/>
        <end position="945"/>
    </location>
</feature>
<dbReference type="PANTHER" id="PTHR11669:SF0">
    <property type="entry name" value="PROTEIN STICHEL-LIKE 2"/>
    <property type="match status" value="1"/>
</dbReference>
<evidence type="ECO:0000313" key="14">
    <source>
        <dbReference type="EMBL" id="MXR67615.1"/>
    </source>
</evidence>
<evidence type="ECO:0000256" key="12">
    <source>
        <dbReference type="SAM" id="MobiDB-lite"/>
    </source>
</evidence>
<dbReference type="SUPFAM" id="SSF52540">
    <property type="entry name" value="P-loop containing nucleoside triphosphate hydrolases"/>
    <property type="match status" value="1"/>
</dbReference>
<evidence type="ECO:0000256" key="8">
    <source>
        <dbReference type="ARBA" id="ARBA00022833"/>
    </source>
</evidence>
<feature type="region of interest" description="Disordered" evidence="12">
    <location>
        <begin position="388"/>
        <end position="688"/>
    </location>
</feature>
<keyword evidence="15" id="KW-1185">Reference proteome</keyword>
<reference evidence="14 15" key="1">
    <citation type="submission" date="2019-12" db="EMBL/GenBank/DDBJ databases">
        <title>Shewanella insulae sp. nov., isolated from a tidal flat.</title>
        <authorList>
            <person name="Yoon J.-H."/>
        </authorList>
    </citation>
    <scope>NUCLEOTIDE SEQUENCE [LARGE SCALE GENOMIC DNA]</scope>
    <source>
        <strain evidence="14 15">JBTF-M18</strain>
    </source>
</reference>
<feature type="region of interest" description="Disordered" evidence="12">
    <location>
        <begin position="712"/>
        <end position="872"/>
    </location>
</feature>
<dbReference type="CDD" id="cd00009">
    <property type="entry name" value="AAA"/>
    <property type="match status" value="1"/>
</dbReference>
<feature type="compositionally biased region" description="Low complexity" evidence="12">
    <location>
        <begin position="732"/>
        <end position="742"/>
    </location>
</feature>
<feature type="compositionally biased region" description="Basic and acidic residues" evidence="12">
    <location>
        <begin position="527"/>
        <end position="551"/>
    </location>
</feature>
<keyword evidence="4 14" id="KW-0548">Nucleotidyltransferase</keyword>
<dbReference type="InterPro" id="IPR045085">
    <property type="entry name" value="HLD_clamp_pol_III_gamma_tau"/>
</dbReference>
<evidence type="ECO:0000256" key="7">
    <source>
        <dbReference type="ARBA" id="ARBA00022741"/>
    </source>
</evidence>
<dbReference type="GO" id="GO:0005524">
    <property type="term" value="F:ATP binding"/>
    <property type="evidence" value="ECO:0007669"/>
    <property type="project" value="UniProtKB-KW"/>
</dbReference>
<dbReference type="GO" id="GO:0006261">
    <property type="term" value="P:DNA-templated DNA replication"/>
    <property type="evidence" value="ECO:0007669"/>
    <property type="project" value="TreeGrafter"/>
</dbReference>
<dbReference type="FunFam" id="1.10.8.60:FF:000013">
    <property type="entry name" value="DNA polymerase III subunit gamma/tau"/>
    <property type="match status" value="1"/>
</dbReference>
<proteinExistence type="inferred from homology"/>
<dbReference type="InterPro" id="IPR022754">
    <property type="entry name" value="DNA_pol_III_gamma-3"/>
</dbReference>
<dbReference type="PANTHER" id="PTHR11669">
    <property type="entry name" value="REPLICATION FACTOR C / DNA POLYMERASE III GAMMA-TAU SUBUNIT"/>
    <property type="match status" value="1"/>
</dbReference>
<keyword evidence="3 14" id="KW-0808">Transferase</keyword>
<keyword evidence="8" id="KW-0862">Zinc</keyword>
<feature type="region of interest" description="Disordered" evidence="12">
    <location>
        <begin position="904"/>
        <end position="945"/>
    </location>
</feature>
<evidence type="ECO:0000256" key="11">
    <source>
        <dbReference type="ARBA" id="ARBA00049244"/>
    </source>
</evidence>
<dbReference type="Pfam" id="PF22608">
    <property type="entry name" value="DNAX_ATPase_lid"/>
    <property type="match status" value="1"/>
</dbReference>
<dbReference type="GO" id="GO:0009360">
    <property type="term" value="C:DNA polymerase III complex"/>
    <property type="evidence" value="ECO:0007669"/>
    <property type="project" value="InterPro"/>
</dbReference>
<evidence type="ECO:0000256" key="3">
    <source>
        <dbReference type="ARBA" id="ARBA00022679"/>
    </source>
</evidence>
<dbReference type="InterPro" id="IPR003593">
    <property type="entry name" value="AAA+_ATPase"/>
</dbReference>
<feature type="compositionally biased region" description="Polar residues" evidence="12">
    <location>
        <begin position="503"/>
        <end position="521"/>
    </location>
</feature>
<keyword evidence="10" id="KW-0239">DNA-directed DNA polymerase</keyword>
<evidence type="ECO:0000256" key="9">
    <source>
        <dbReference type="ARBA" id="ARBA00022840"/>
    </source>
</evidence>
<organism evidence="14 15">
    <name type="scientific">Shewanella insulae</name>
    <dbReference type="NCBI Taxonomy" id="2681496"/>
    <lineage>
        <taxon>Bacteria</taxon>
        <taxon>Pseudomonadati</taxon>
        <taxon>Pseudomonadota</taxon>
        <taxon>Gammaproteobacteria</taxon>
        <taxon>Alteromonadales</taxon>
        <taxon>Shewanellaceae</taxon>
        <taxon>Shewanella</taxon>
    </lineage>
</organism>
<keyword evidence="6" id="KW-0479">Metal-binding</keyword>
<keyword evidence="9" id="KW-0067">ATP-binding</keyword>
<evidence type="ECO:0000256" key="2">
    <source>
        <dbReference type="ARBA" id="ARBA00012417"/>
    </source>
</evidence>
<feature type="compositionally biased region" description="Low complexity" evidence="12">
    <location>
        <begin position="436"/>
        <end position="445"/>
    </location>
</feature>
<dbReference type="PRINTS" id="PR00300">
    <property type="entry name" value="CLPPROTEASEA"/>
</dbReference>
<gene>
    <name evidence="14" type="ORF">GNT65_02855</name>
</gene>
<feature type="compositionally biased region" description="Polar residues" evidence="12">
    <location>
        <begin position="592"/>
        <end position="608"/>
    </location>
</feature>
<dbReference type="InterPro" id="IPR008921">
    <property type="entry name" value="DNA_pol3_clamp-load_cplx_C"/>
</dbReference>
<dbReference type="Gene3D" id="3.30.300.150">
    <property type="entry name" value="DNA polymerase III, tau subunit, domain V"/>
    <property type="match status" value="1"/>
</dbReference>
<dbReference type="Pfam" id="PF12169">
    <property type="entry name" value="DNA_pol3_gamma3"/>
    <property type="match status" value="1"/>
</dbReference>
<dbReference type="NCBIfam" id="NF011511">
    <property type="entry name" value="PRK14949.1"/>
    <property type="match status" value="1"/>
</dbReference>
<evidence type="ECO:0000256" key="6">
    <source>
        <dbReference type="ARBA" id="ARBA00022723"/>
    </source>
</evidence>
<dbReference type="GO" id="GO:0003677">
    <property type="term" value="F:DNA binding"/>
    <property type="evidence" value="ECO:0007669"/>
    <property type="project" value="InterPro"/>
</dbReference>
<name>A0A6L7HTT2_9GAMM</name>
<dbReference type="FunFam" id="1.20.272.10:FF:000003">
    <property type="entry name" value="DNA polymerase III subunit gamma/tau"/>
    <property type="match status" value="1"/>
</dbReference>
<dbReference type="SMART" id="SM00382">
    <property type="entry name" value="AAA"/>
    <property type="match status" value="1"/>
</dbReference>
<evidence type="ECO:0000256" key="10">
    <source>
        <dbReference type="ARBA" id="ARBA00022932"/>
    </source>
</evidence>
<dbReference type="AlphaFoldDB" id="A0A6L7HTT2"/>
<dbReference type="GO" id="GO:0003887">
    <property type="term" value="F:DNA-directed DNA polymerase activity"/>
    <property type="evidence" value="ECO:0007669"/>
    <property type="project" value="UniProtKB-KW"/>
</dbReference>
<dbReference type="Pfam" id="PF12170">
    <property type="entry name" value="DNA_pol3_tau_5"/>
    <property type="match status" value="1"/>
</dbReference>
<dbReference type="Proteomes" id="UP000474778">
    <property type="component" value="Unassembled WGS sequence"/>
</dbReference>
<dbReference type="InterPro" id="IPR050238">
    <property type="entry name" value="DNA_Rep/Repair_Clamp_Loader"/>
</dbReference>
<keyword evidence="7" id="KW-0547">Nucleotide-binding</keyword>
<dbReference type="EMBL" id="WRPA01000001">
    <property type="protein sequence ID" value="MXR67615.1"/>
    <property type="molecule type" value="Genomic_DNA"/>
</dbReference>
<feature type="compositionally biased region" description="Low complexity" evidence="12">
    <location>
        <begin position="671"/>
        <end position="686"/>
    </location>
</feature>
<comment type="catalytic activity">
    <reaction evidence="11">
        <text>DNA(n) + a 2'-deoxyribonucleoside 5'-triphosphate = DNA(n+1) + diphosphate</text>
        <dbReference type="Rhea" id="RHEA:22508"/>
        <dbReference type="Rhea" id="RHEA-COMP:17339"/>
        <dbReference type="Rhea" id="RHEA-COMP:17340"/>
        <dbReference type="ChEBI" id="CHEBI:33019"/>
        <dbReference type="ChEBI" id="CHEBI:61560"/>
        <dbReference type="ChEBI" id="CHEBI:173112"/>
        <dbReference type="EC" id="2.7.7.7"/>
    </reaction>
</comment>
<dbReference type="FunFam" id="3.40.50.300:FF:000014">
    <property type="entry name" value="DNA polymerase III subunit gamma/tau"/>
    <property type="match status" value="1"/>
</dbReference>
<dbReference type="InterPro" id="IPR038249">
    <property type="entry name" value="PolIII_tau_V_sf"/>
</dbReference>
<feature type="compositionally biased region" description="Polar residues" evidence="12">
    <location>
        <begin position="815"/>
        <end position="839"/>
    </location>
</feature>
<dbReference type="InterPro" id="IPR001270">
    <property type="entry name" value="ClpA/B"/>
</dbReference>
<evidence type="ECO:0000259" key="13">
    <source>
        <dbReference type="SMART" id="SM00382"/>
    </source>
</evidence>
<feature type="compositionally biased region" description="Basic and acidic residues" evidence="12">
    <location>
        <begin position="405"/>
        <end position="423"/>
    </location>
</feature>
<evidence type="ECO:0000313" key="15">
    <source>
        <dbReference type="Proteomes" id="UP000474778"/>
    </source>
</evidence>
<feature type="compositionally biased region" description="Acidic residues" evidence="12">
    <location>
        <begin position="622"/>
        <end position="632"/>
    </location>
</feature>
<dbReference type="NCBIfam" id="NF004046">
    <property type="entry name" value="PRK05563.1"/>
    <property type="match status" value="1"/>
</dbReference>
<dbReference type="Gene3D" id="1.20.272.10">
    <property type="match status" value="1"/>
</dbReference>
<evidence type="ECO:0000256" key="1">
    <source>
        <dbReference type="ARBA" id="ARBA00006360"/>
    </source>
</evidence>
<sequence>MSYQVLARKWRPATFEQVVGQSHVLHALTNALSQNRLHHAYLFTGTRGVGKTSLARLFAKGLNCEQGVTASPCGQCASCVEIAQGRFVDLIEVDAASRTKVDDTRELLDNVQYRPTRGRFKVYLIDEVHMLSRSSFNALLKTLEEPPEHVKFLLATTDPQRLPVTVLSRCLQFNLKSLTLDEICVQLGHILAQEQVGYDDGAVKLLAKAANGSMRDALSLTDQAIAFGAGQVRLTQVQTMLGTIDEHHVIVLLKALCDGDVDQLLKVTGEVLSFGADPHEVLRSLLELLHQITLTQFAPSAAQLSQYSEQIKAFAKQLRPEQVQLYYQLLLNGRQDLPHAPDPKSGLEMALLRAIAFVPEAPVQRWMGEAGSEILLPEVSKGEEIASTPIKPAAPVPNEQPKSPVEGKPELEVRQRPDADSRAGAESNVGNRIEAETTGETTADASAEKLSHENTQASAAEQTKALSGNSGRVKADLVEANSTEEAALEEDESAQELFAEQQLILSQAQSQGHSPAHSTEYSLAYGTEHKLEAKSSEDKSPEGKSSEDKSSEGSTPKSELIVESSTQASTITVPATRSETATEQGGELAQPAKTQTPVASVDQASSPGEESGRFYDDLYFSSDEDEPGDPSDYEAYLAYQQGHESLASGDMAAADKPEPEASTSVERSTQASTSSPEMASAEEASAPNLLEDDLLDAVLNARQNLLSDLKEDAAKEDAANESGSKKPLGVKTSQTQSSSDQQASEDGKFGAEPYMPPKRQGQAALSGEETALSGEATAQSFGETAQSCGETAQSFGETAQNDQDNAMSVEAISNVAMTTEHGTNAPETQNNHSAQQPTAYLNDEDRPPWESPEPSQGQMAALSAESTNLQEQGHIAPRPVVQDVAGQVDAKAEVQAYADEGALNGQSLDSQGPDNQGQDNQGPNENAVTGNRPTESPAVTEQDSQVTQMAIVTDEITGHDTDLKWYRLMSALDIGGRVRQLAVNAVCKTFSEPLPLVLKPNQKHLAAPGAISQLEDALSNALGGSCQVEFSVGVEPERETPLEIRQRFHRELLEQSHQGLLQDENVQWLTQMMQAEMEPDSLSYLPELLGKRGQTIALIDKSNFVTAEES</sequence>
<keyword evidence="5" id="KW-0235">DNA replication</keyword>
<dbReference type="NCBIfam" id="TIGR02397">
    <property type="entry name" value="dnaX_nterm"/>
    <property type="match status" value="1"/>
</dbReference>
<dbReference type="SUPFAM" id="SSF48019">
    <property type="entry name" value="post-AAA+ oligomerization domain-like"/>
    <property type="match status" value="1"/>
</dbReference>
<dbReference type="RefSeq" id="WP_160793584.1">
    <property type="nucleotide sequence ID" value="NZ_WRPA01000001.1"/>
</dbReference>
<dbReference type="EC" id="2.7.7.7" evidence="2"/>
<feature type="compositionally biased region" description="Polar residues" evidence="12">
    <location>
        <begin position="453"/>
        <end position="470"/>
    </location>
</feature>
<dbReference type="InterPro" id="IPR027417">
    <property type="entry name" value="P-loop_NTPase"/>
</dbReference>
<dbReference type="CDD" id="cd18137">
    <property type="entry name" value="HLD_clamp_pol_III_gamma_tau"/>
    <property type="match status" value="1"/>
</dbReference>
<dbReference type="Gene3D" id="1.10.8.60">
    <property type="match status" value="1"/>
</dbReference>
<dbReference type="InterPro" id="IPR012763">
    <property type="entry name" value="DNA_pol_III_sug/sutau_N"/>
</dbReference>
<feature type="domain" description="AAA+ ATPase" evidence="13">
    <location>
        <begin position="37"/>
        <end position="178"/>
    </location>
</feature>
<dbReference type="InterPro" id="IPR021029">
    <property type="entry name" value="DNA_pol_III_tau_dom-5"/>
</dbReference>
<accession>A0A6L7HTT2</accession>
<comment type="caution">
    <text evidence="14">The sequence shown here is derived from an EMBL/GenBank/DDBJ whole genome shotgun (WGS) entry which is preliminary data.</text>
</comment>
<dbReference type="Pfam" id="PF13177">
    <property type="entry name" value="DNA_pol3_delta2"/>
    <property type="match status" value="1"/>
</dbReference>
<dbReference type="Gene3D" id="3.40.50.300">
    <property type="entry name" value="P-loop containing nucleotide triphosphate hydrolases"/>
    <property type="match status" value="1"/>
</dbReference>
<protein>
    <recommendedName>
        <fullName evidence="2">DNA-directed DNA polymerase</fullName>
        <ecNumber evidence="2">2.7.7.7</ecNumber>
    </recommendedName>
</protein>